<feature type="region of interest" description="Disordered" evidence="12">
    <location>
        <begin position="472"/>
        <end position="530"/>
    </location>
</feature>
<dbReference type="PROSITE" id="PS50216">
    <property type="entry name" value="DHHC"/>
    <property type="match status" value="1"/>
</dbReference>
<keyword evidence="8 11" id="KW-0012">Acyltransferase</keyword>
<dbReference type="InterPro" id="IPR039859">
    <property type="entry name" value="PFA4/ZDH16/20/ERF2-like"/>
</dbReference>
<dbReference type="EC" id="2.3.1.225" evidence="11"/>
<dbReference type="GO" id="GO:0005783">
    <property type="term" value="C:endoplasmic reticulum"/>
    <property type="evidence" value="ECO:0007669"/>
    <property type="project" value="TreeGrafter"/>
</dbReference>
<dbReference type="Pfam" id="PF01529">
    <property type="entry name" value="DHHC"/>
    <property type="match status" value="1"/>
</dbReference>
<feature type="transmembrane region" description="Helical" evidence="11">
    <location>
        <begin position="20"/>
        <end position="45"/>
    </location>
</feature>
<evidence type="ECO:0000256" key="5">
    <source>
        <dbReference type="ARBA" id="ARBA00023136"/>
    </source>
</evidence>
<reference evidence="14 15" key="1">
    <citation type="journal article" date="2020" name="Microbiol. Resour. Announc.">
        <title>Draft Genome Sequence of a Cladosporium Species Isolated from the Mesophotic Ascidian Didemnum maculosum.</title>
        <authorList>
            <person name="Gioti A."/>
            <person name="Siaperas R."/>
            <person name="Nikolaivits E."/>
            <person name="Le Goff G."/>
            <person name="Ouazzani J."/>
            <person name="Kotoulas G."/>
            <person name="Topakas E."/>
        </authorList>
    </citation>
    <scope>NUCLEOTIDE SEQUENCE [LARGE SCALE GENOMIC DNA]</scope>
    <source>
        <strain evidence="14 15">TM138-S3</strain>
    </source>
</reference>
<dbReference type="Proteomes" id="UP000803884">
    <property type="component" value="Unassembled WGS sequence"/>
</dbReference>
<feature type="compositionally biased region" description="Polar residues" evidence="12">
    <location>
        <begin position="315"/>
        <end position="330"/>
    </location>
</feature>
<keyword evidence="5 11" id="KW-0472">Membrane</keyword>
<comment type="catalytic activity">
    <reaction evidence="10 11">
        <text>L-cysteinyl-[protein] + hexadecanoyl-CoA = S-hexadecanoyl-L-cysteinyl-[protein] + CoA</text>
        <dbReference type="Rhea" id="RHEA:36683"/>
        <dbReference type="Rhea" id="RHEA-COMP:10131"/>
        <dbReference type="Rhea" id="RHEA-COMP:11032"/>
        <dbReference type="ChEBI" id="CHEBI:29950"/>
        <dbReference type="ChEBI" id="CHEBI:57287"/>
        <dbReference type="ChEBI" id="CHEBI:57379"/>
        <dbReference type="ChEBI" id="CHEBI:74151"/>
        <dbReference type="EC" id="2.3.1.225"/>
    </reaction>
</comment>
<organism evidence="14 15">
    <name type="scientific">Cladosporium halotolerans</name>
    <dbReference type="NCBI Taxonomy" id="1052096"/>
    <lineage>
        <taxon>Eukaryota</taxon>
        <taxon>Fungi</taxon>
        <taxon>Dikarya</taxon>
        <taxon>Ascomycota</taxon>
        <taxon>Pezizomycotina</taxon>
        <taxon>Dothideomycetes</taxon>
        <taxon>Dothideomycetidae</taxon>
        <taxon>Cladosporiales</taxon>
        <taxon>Cladosporiaceae</taxon>
        <taxon>Cladosporium</taxon>
    </lineage>
</organism>
<comment type="similarity">
    <text evidence="9">Belongs to the DHHC palmitoyltransferase family. PFA5 subfamily.</text>
</comment>
<gene>
    <name evidence="14" type="ORF">WHR41_01208</name>
</gene>
<evidence type="ECO:0000256" key="4">
    <source>
        <dbReference type="ARBA" id="ARBA00022989"/>
    </source>
</evidence>
<dbReference type="GeneID" id="96002652"/>
<sequence>MNAKELHRRQRNNQAVARCIPVFLICATIYASWVFVGPLCVEYLLNPHQDARVPQRIGLGIALPIVYFCLLMPMAVSYFRLLYVVTFNPGLTDQRHPPREPSQKPPDSPEQATTTRSCARTTIADYQEPVGLDYESILKGRLPAPPGIEEFYTKDVFQCDANGLPLWCQACSNWKPDRSHHCTDIGRCCLKMDHFCPWVGGVVGENGHKFFVQFTTYTTIFTAYVLIVMAIFVAESKQTRGTIGNVHWVVTIGFSGFFCIFTFGLALMSTHLALRNVTTIENIDAATASIFLAVLLPPELQHEQNLQFPPPALSRHNTPPSRSADSSAPLTSELDDPAHASYFSNTRTVSSERNARPRKRSRDDPAAQFWHGTITYPLYLPPDRPPLPAPESRTFAILRTPPGMNPWNLGGWHNFTSVFGARPHDWLLPVAHSPCTRHGSAVSFYAMGWEFEQLLEDARLVQPPEFIKRARRRGSSVGAGQMRRKKKRLDEGWQNGERPPGWEMEKEARRVRRMQREREREREREEREWR</sequence>
<evidence type="ECO:0000256" key="12">
    <source>
        <dbReference type="SAM" id="MobiDB-lite"/>
    </source>
</evidence>
<dbReference type="RefSeq" id="XP_069233193.1">
    <property type="nucleotide sequence ID" value="XM_069369814.1"/>
</dbReference>
<evidence type="ECO:0000256" key="11">
    <source>
        <dbReference type="RuleBase" id="RU079119"/>
    </source>
</evidence>
<feature type="compositionally biased region" description="Basic and acidic residues" evidence="12">
    <location>
        <begin position="503"/>
        <end position="530"/>
    </location>
</feature>
<protein>
    <recommendedName>
        <fullName evidence="11">Palmitoyltransferase</fullName>
        <ecNumber evidence="11">2.3.1.225</ecNumber>
    </recommendedName>
</protein>
<evidence type="ECO:0000313" key="14">
    <source>
        <dbReference type="EMBL" id="KAL1590088.1"/>
    </source>
</evidence>
<dbReference type="AlphaFoldDB" id="A0AB34L2Z0"/>
<feature type="transmembrane region" description="Helical" evidence="11">
    <location>
        <begin position="57"/>
        <end position="79"/>
    </location>
</feature>
<dbReference type="EMBL" id="JAAQHG020000003">
    <property type="protein sequence ID" value="KAL1590088.1"/>
    <property type="molecule type" value="Genomic_DNA"/>
</dbReference>
<dbReference type="GO" id="GO:0019706">
    <property type="term" value="F:protein-cysteine S-palmitoyltransferase activity"/>
    <property type="evidence" value="ECO:0007669"/>
    <property type="project" value="UniProtKB-EC"/>
</dbReference>
<feature type="region of interest" description="Disordered" evidence="12">
    <location>
        <begin position="306"/>
        <end position="366"/>
    </location>
</feature>
<dbReference type="PANTHER" id="PTHR22883">
    <property type="entry name" value="ZINC FINGER DHHC DOMAIN CONTAINING PROTEIN"/>
    <property type="match status" value="1"/>
</dbReference>
<name>A0AB34L2Z0_9PEZI</name>
<feature type="compositionally biased region" description="Polar residues" evidence="12">
    <location>
        <begin position="342"/>
        <end position="352"/>
    </location>
</feature>
<evidence type="ECO:0000256" key="10">
    <source>
        <dbReference type="ARBA" id="ARBA00048048"/>
    </source>
</evidence>
<evidence type="ECO:0000256" key="9">
    <source>
        <dbReference type="ARBA" id="ARBA00038298"/>
    </source>
</evidence>
<comment type="subcellular location">
    <subcellularLocation>
        <location evidence="1">Membrane</location>
        <topology evidence="1">Multi-pass membrane protein</topology>
    </subcellularLocation>
</comment>
<feature type="transmembrane region" description="Helical" evidence="11">
    <location>
        <begin position="214"/>
        <end position="234"/>
    </location>
</feature>
<evidence type="ECO:0000256" key="3">
    <source>
        <dbReference type="ARBA" id="ARBA00022692"/>
    </source>
</evidence>
<evidence type="ECO:0000256" key="8">
    <source>
        <dbReference type="ARBA" id="ARBA00023315"/>
    </source>
</evidence>
<keyword evidence="3 11" id="KW-0812">Transmembrane</keyword>
<proteinExistence type="inferred from homology"/>
<keyword evidence="4 11" id="KW-1133">Transmembrane helix</keyword>
<accession>A0AB34L2Z0</accession>
<comment type="domain">
    <text evidence="11">The DHHC domain is required for palmitoyltransferase activity.</text>
</comment>
<evidence type="ECO:0000256" key="6">
    <source>
        <dbReference type="ARBA" id="ARBA00023139"/>
    </source>
</evidence>
<dbReference type="GO" id="GO:0005794">
    <property type="term" value="C:Golgi apparatus"/>
    <property type="evidence" value="ECO:0007669"/>
    <property type="project" value="TreeGrafter"/>
</dbReference>
<evidence type="ECO:0000256" key="2">
    <source>
        <dbReference type="ARBA" id="ARBA00022679"/>
    </source>
</evidence>
<evidence type="ECO:0000313" key="15">
    <source>
        <dbReference type="Proteomes" id="UP000803884"/>
    </source>
</evidence>
<feature type="transmembrane region" description="Helical" evidence="11">
    <location>
        <begin position="246"/>
        <end position="268"/>
    </location>
</feature>
<keyword evidence="6" id="KW-0564">Palmitate</keyword>
<dbReference type="PANTHER" id="PTHR22883:SF23">
    <property type="entry name" value="PALMITOYLTRANSFERASE ZDHHC6"/>
    <property type="match status" value="1"/>
</dbReference>
<keyword evidence="2 11" id="KW-0808">Transferase</keyword>
<evidence type="ECO:0000259" key="13">
    <source>
        <dbReference type="Pfam" id="PF01529"/>
    </source>
</evidence>
<evidence type="ECO:0000256" key="1">
    <source>
        <dbReference type="ARBA" id="ARBA00004141"/>
    </source>
</evidence>
<keyword evidence="15" id="KW-1185">Reference proteome</keyword>
<comment type="caution">
    <text evidence="14">The sequence shown here is derived from an EMBL/GenBank/DDBJ whole genome shotgun (WGS) entry which is preliminary data.</text>
</comment>
<keyword evidence="7" id="KW-0449">Lipoprotein</keyword>
<dbReference type="InterPro" id="IPR001594">
    <property type="entry name" value="Palmitoyltrfase_DHHC"/>
</dbReference>
<feature type="region of interest" description="Disordered" evidence="12">
    <location>
        <begin position="94"/>
        <end position="116"/>
    </location>
</feature>
<feature type="domain" description="Palmitoyltransferase DHHC" evidence="13">
    <location>
        <begin position="166"/>
        <end position="283"/>
    </location>
</feature>
<evidence type="ECO:0000256" key="7">
    <source>
        <dbReference type="ARBA" id="ARBA00023288"/>
    </source>
</evidence>
<dbReference type="GO" id="GO:0006612">
    <property type="term" value="P:protein targeting to membrane"/>
    <property type="evidence" value="ECO:0007669"/>
    <property type="project" value="TreeGrafter"/>
</dbReference>
<dbReference type="GO" id="GO:0016020">
    <property type="term" value="C:membrane"/>
    <property type="evidence" value="ECO:0007669"/>
    <property type="project" value="UniProtKB-SubCell"/>
</dbReference>